<comment type="caution">
    <text evidence="1">The sequence shown here is derived from an EMBL/GenBank/DDBJ whole genome shotgun (WGS) entry which is preliminary data.</text>
</comment>
<dbReference type="EMBL" id="JABBWM010000147">
    <property type="protein sequence ID" value="KAG2086323.1"/>
    <property type="molecule type" value="Genomic_DNA"/>
</dbReference>
<proteinExistence type="predicted"/>
<dbReference type="AlphaFoldDB" id="A0A9P7ER90"/>
<evidence type="ECO:0000313" key="1">
    <source>
        <dbReference type="EMBL" id="KAG2086323.1"/>
    </source>
</evidence>
<accession>A0A9P7ER90</accession>
<reference evidence="1" key="1">
    <citation type="journal article" date="2020" name="New Phytol.">
        <title>Comparative genomics reveals dynamic genome evolution in host specialist ectomycorrhizal fungi.</title>
        <authorList>
            <person name="Lofgren L.A."/>
            <person name="Nguyen N.H."/>
            <person name="Vilgalys R."/>
            <person name="Ruytinx J."/>
            <person name="Liao H.L."/>
            <person name="Branco S."/>
            <person name="Kuo A."/>
            <person name="LaButti K."/>
            <person name="Lipzen A."/>
            <person name="Andreopoulos W."/>
            <person name="Pangilinan J."/>
            <person name="Riley R."/>
            <person name="Hundley H."/>
            <person name="Na H."/>
            <person name="Barry K."/>
            <person name="Grigoriev I.V."/>
            <person name="Stajich J.E."/>
            <person name="Kennedy P.G."/>
        </authorList>
    </citation>
    <scope>NUCLEOTIDE SEQUENCE</scope>
    <source>
        <strain evidence="1">FC423</strain>
    </source>
</reference>
<evidence type="ECO:0000313" key="2">
    <source>
        <dbReference type="Proteomes" id="UP000823399"/>
    </source>
</evidence>
<gene>
    <name evidence="1" type="ORF">F5147DRAFT_781666</name>
</gene>
<dbReference type="Proteomes" id="UP000823399">
    <property type="component" value="Unassembled WGS sequence"/>
</dbReference>
<dbReference type="OrthoDB" id="2673373at2759"/>
<dbReference type="GeneID" id="64704943"/>
<keyword evidence="2" id="KW-1185">Reference proteome</keyword>
<protein>
    <submittedName>
        <fullName evidence="1">Uncharacterized protein</fullName>
    </submittedName>
</protein>
<organism evidence="1 2">
    <name type="scientific">Suillus discolor</name>
    <dbReference type="NCBI Taxonomy" id="1912936"/>
    <lineage>
        <taxon>Eukaryota</taxon>
        <taxon>Fungi</taxon>
        <taxon>Dikarya</taxon>
        <taxon>Basidiomycota</taxon>
        <taxon>Agaricomycotina</taxon>
        <taxon>Agaricomycetes</taxon>
        <taxon>Agaricomycetidae</taxon>
        <taxon>Boletales</taxon>
        <taxon>Suillineae</taxon>
        <taxon>Suillaceae</taxon>
        <taxon>Suillus</taxon>
    </lineage>
</organism>
<name>A0A9P7ER90_9AGAM</name>
<dbReference type="RefSeq" id="XP_041284886.1">
    <property type="nucleotide sequence ID" value="XM_041442684.1"/>
</dbReference>
<sequence length="296" mass="33699">MYSPVKTAILHNERHESLHRLLLLLAPPAISRKGALALSSSSAGVDGLRWWIDCQWNPTLQFELRLLLFLLEEHVYSGDLWCLVMAYQIEFMQGESLHNSQLPCRVLFDREREFMEDKKDRAQLELSLYSQAIDLLQLKAGSRPASSRPVIQLSARDWHPLDRLSRVGSLAHLKCNEWLSKVSTSGDSDDDEADMGFDRGVGPAMVYTAEESTSIASKLMMLYKTLVVCNAGHRPYQLVNTWVEECTEDFYMDDLATERASLQIMILRANDLSNAEDETSFLQAELGLMQSRFHRA</sequence>